<dbReference type="Proteomes" id="UP001150941">
    <property type="component" value="Unassembled WGS sequence"/>
</dbReference>
<proteinExistence type="predicted"/>
<reference evidence="2" key="1">
    <citation type="submission" date="2022-11" db="EMBL/GenBank/DDBJ databases">
        <authorList>
            <person name="Petersen C."/>
        </authorList>
    </citation>
    <scope>NUCLEOTIDE SEQUENCE</scope>
    <source>
        <strain evidence="2">IBT 19713</strain>
    </source>
</reference>
<evidence type="ECO:0000313" key="2">
    <source>
        <dbReference type="EMBL" id="KAJ5217263.1"/>
    </source>
</evidence>
<keyword evidence="3" id="KW-1185">Reference proteome</keyword>
<evidence type="ECO:0000256" key="1">
    <source>
        <dbReference type="SAM" id="MobiDB-lite"/>
    </source>
</evidence>
<accession>A0A9W9TC43</accession>
<dbReference type="RefSeq" id="XP_058326134.1">
    <property type="nucleotide sequence ID" value="XM_058479566.1"/>
</dbReference>
<comment type="caution">
    <text evidence="2">The sequence shown here is derived from an EMBL/GenBank/DDBJ whole genome shotgun (WGS) entry which is preliminary data.</text>
</comment>
<name>A0A9W9TC43_9EURO</name>
<feature type="compositionally biased region" description="Polar residues" evidence="1">
    <location>
        <begin position="44"/>
        <end position="53"/>
    </location>
</feature>
<evidence type="ECO:0000313" key="3">
    <source>
        <dbReference type="Proteomes" id="UP001150941"/>
    </source>
</evidence>
<sequence length="77" mass="8575">MNYSNPKIHIRIASVELYTVRATEGSIWVPPNRHRRRSRVDQLRGSQRNSPISSGEPLISPSDGAVGLPSKLRGRTP</sequence>
<gene>
    <name evidence="2" type="ORF">N7468_010271</name>
</gene>
<feature type="region of interest" description="Disordered" evidence="1">
    <location>
        <begin position="33"/>
        <end position="77"/>
    </location>
</feature>
<protein>
    <submittedName>
        <fullName evidence="2">Uncharacterized protein</fullName>
    </submittedName>
</protein>
<organism evidence="2 3">
    <name type="scientific">Penicillium chermesinum</name>
    <dbReference type="NCBI Taxonomy" id="63820"/>
    <lineage>
        <taxon>Eukaryota</taxon>
        <taxon>Fungi</taxon>
        <taxon>Dikarya</taxon>
        <taxon>Ascomycota</taxon>
        <taxon>Pezizomycotina</taxon>
        <taxon>Eurotiomycetes</taxon>
        <taxon>Eurotiomycetidae</taxon>
        <taxon>Eurotiales</taxon>
        <taxon>Aspergillaceae</taxon>
        <taxon>Penicillium</taxon>
    </lineage>
</organism>
<reference evidence="2" key="2">
    <citation type="journal article" date="2023" name="IMA Fungus">
        <title>Comparative genomic study of the Penicillium genus elucidates a diverse pangenome and 15 lateral gene transfer events.</title>
        <authorList>
            <person name="Petersen C."/>
            <person name="Sorensen T."/>
            <person name="Nielsen M.R."/>
            <person name="Sondergaard T.E."/>
            <person name="Sorensen J.L."/>
            <person name="Fitzpatrick D.A."/>
            <person name="Frisvad J.C."/>
            <person name="Nielsen K.L."/>
        </authorList>
    </citation>
    <scope>NUCLEOTIDE SEQUENCE</scope>
    <source>
        <strain evidence="2">IBT 19713</strain>
    </source>
</reference>
<dbReference type="AlphaFoldDB" id="A0A9W9TC43"/>
<dbReference type="EMBL" id="JAPQKS010000008">
    <property type="protein sequence ID" value="KAJ5217263.1"/>
    <property type="molecule type" value="Genomic_DNA"/>
</dbReference>
<dbReference type="GeneID" id="83206870"/>